<dbReference type="CDD" id="cd01392">
    <property type="entry name" value="HTH_LacI"/>
    <property type="match status" value="1"/>
</dbReference>
<evidence type="ECO:0000256" key="4">
    <source>
        <dbReference type="ARBA" id="ARBA00023163"/>
    </source>
</evidence>
<dbReference type="InterPro" id="IPR000843">
    <property type="entry name" value="HTH_LacI"/>
</dbReference>
<feature type="domain" description="HTH lacI-type" evidence="5">
    <location>
        <begin position="3"/>
        <end position="57"/>
    </location>
</feature>
<dbReference type="GO" id="GO:0003700">
    <property type="term" value="F:DNA-binding transcription factor activity"/>
    <property type="evidence" value="ECO:0007669"/>
    <property type="project" value="TreeGrafter"/>
</dbReference>
<dbReference type="SMART" id="SM00354">
    <property type="entry name" value="HTH_LACI"/>
    <property type="match status" value="1"/>
</dbReference>
<dbReference type="EMBL" id="WNHB01000038">
    <property type="protein sequence ID" value="MTT33319.1"/>
    <property type="molecule type" value="Genomic_DNA"/>
</dbReference>
<evidence type="ECO:0000256" key="1">
    <source>
        <dbReference type="ARBA" id="ARBA00022491"/>
    </source>
</evidence>
<reference evidence="6 7" key="1">
    <citation type="submission" date="2019-11" db="EMBL/GenBank/DDBJ databases">
        <title>Terrilactibacillus tamarindus sp. nov. BCM23-1 isolated from bark of Tamarindus indica.</title>
        <authorList>
            <person name="Kingkaew E."/>
            <person name="Tanasupawat S."/>
        </authorList>
    </citation>
    <scope>NUCLEOTIDE SEQUENCE [LARGE SCALE GENOMIC DNA]</scope>
    <source>
        <strain evidence="6 7">BCM23-1</strain>
    </source>
</reference>
<dbReference type="Proteomes" id="UP000440978">
    <property type="component" value="Unassembled WGS sequence"/>
</dbReference>
<dbReference type="Gene3D" id="1.10.260.40">
    <property type="entry name" value="lambda repressor-like DNA-binding domains"/>
    <property type="match status" value="1"/>
</dbReference>
<dbReference type="InterPro" id="IPR046335">
    <property type="entry name" value="LacI/GalR-like_sensor"/>
</dbReference>
<dbReference type="InterPro" id="IPR028082">
    <property type="entry name" value="Peripla_BP_I"/>
</dbReference>
<name>A0A6N8CT27_9BACI</name>
<accession>A0A6N8CT27</accession>
<gene>
    <name evidence="6" type="ORF">GMB86_15065</name>
</gene>
<proteinExistence type="predicted"/>
<dbReference type="Pfam" id="PF13377">
    <property type="entry name" value="Peripla_BP_3"/>
    <property type="match status" value="1"/>
</dbReference>
<dbReference type="PANTHER" id="PTHR30146">
    <property type="entry name" value="LACI-RELATED TRANSCRIPTIONAL REPRESSOR"/>
    <property type="match status" value="1"/>
</dbReference>
<comment type="caution">
    <text evidence="6">The sequence shown here is derived from an EMBL/GenBank/DDBJ whole genome shotgun (WGS) entry which is preliminary data.</text>
</comment>
<dbReference type="GO" id="GO:0000976">
    <property type="term" value="F:transcription cis-regulatory region binding"/>
    <property type="evidence" value="ECO:0007669"/>
    <property type="project" value="TreeGrafter"/>
</dbReference>
<sequence length="325" mass="36542">MKPNIKDIARHAGVSPTTVSRVLNNRGYLSQKTKDKVHQAMKDLNYFPNELARSLFKQKTNLIGLIFPTTSNPFFGELIFHIENSFSSKGYKVLLCNSLNRVDKEMAYLDMLQRNQVDGIVVGAHNRHIRQYESMHLPVVAIDRNLSDSIPVVSSDNYLGGKIATEHLLNKGCQKIIHINGPHELETPANKRREAYEEVMMKEDRSPITYELRESLNKNYTKTVINQLFDEHPDVDGIFASDDLIAAAVISEAKKRGMNIPKELKIIGYDGTESVKTCLPELTTIQQPIQAIAQSAVNVLIQQMGGEKSIENIVLPIQLIKGFTT</sequence>
<keyword evidence="3 6" id="KW-0238">DNA-binding</keyword>
<dbReference type="InterPro" id="IPR010982">
    <property type="entry name" value="Lambda_DNA-bd_dom_sf"/>
</dbReference>
<evidence type="ECO:0000313" key="6">
    <source>
        <dbReference type="EMBL" id="MTT33319.1"/>
    </source>
</evidence>
<dbReference type="PROSITE" id="PS50932">
    <property type="entry name" value="HTH_LACI_2"/>
    <property type="match status" value="1"/>
</dbReference>
<dbReference type="PANTHER" id="PTHR30146:SF95">
    <property type="entry name" value="RIBOSE OPERON REPRESSOR"/>
    <property type="match status" value="1"/>
</dbReference>
<dbReference type="PRINTS" id="PR00036">
    <property type="entry name" value="HTHLACI"/>
</dbReference>
<dbReference type="SUPFAM" id="SSF47413">
    <property type="entry name" value="lambda repressor-like DNA-binding domains"/>
    <property type="match status" value="1"/>
</dbReference>
<keyword evidence="2" id="KW-0805">Transcription regulation</keyword>
<evidence type="ECO:0000313" key="7">
    <source>
        <dbReference type="Proteomes" id="UP000440978"/>
    </source>
</evidence>
<keyword evidence="1" id="KW-0678">Repressor</keyword>
<dbReference type="AlphaFoldDB" id="A0A6N8CT27"/>
<keyword evidence="4" id="KW-0804">Transcription</keyword>
<dbReference type="PROSITE" id="PS00356">
    <property type="entry name" value="HTH_LACI_1"/>
    <property type="match status" value="1"/>
</dbReference>
<dbReference type="RefSeq" id="WP_155221336.1">
    <property type="nucleotide sequence ID" value="NZ_WNHB01000038.1"/>
</dbReference>
<protein>
    <submittedName>
        <fullName evidence="6">LacI family DNA-binding transcriptional regulator</fullName>
    </submittedName>
</protein>
<organism evidence="6 7">
    <name type="scientific">Terrilactibacillus tamarindi</name>
    <dbReference type="NCBI Taxonomy" id="2599694"/>
    <lineage>
        <taxon>Bacteria</taxon>
        <taxon>Bacillati</taxon>
        <taxon>Bacillota</taxon>
        <taxon>Bacilli</taxon>
        <taxon>Bacillales</taxon>
        <taxon>Bacillaceae</taxon>
        <taxon>Terrilactibacillus</taxon>
    </lineage>
</organism>
<dbReference type="OrthoDB" id="9796186at2"/>
<dbReference type="CDD" id="cd06291">
    <property type="entry name" value="PBP1_Qymf-like"/>
    <property type="match status" value="1"/>
</dbReference>
<dbReference type="Pfam" id="PF00356">
    <property type="entry name" value="LacI"/>
    <property type="match status" value="1"/>
</dbReference>
<keyword evidence="7" id="KW-1185">Reference proteome</keyword>
<dbReference type="SUPFAM" id="SSF53822">
    <property type="entry name" value="Periplasmic binding protein-like I"/>
    <property type="match status" value="1"/>
</dbReference>
<evidence type="ECO:0000259" key="5">
    <source>
        <dbReference type="PROSITE" id="PS50932"/>
    </source>
</evidence>
<evidence type="ECO:0000256" key="3">
    <source>
        <dbReference type="ARBA" id="ARBA00023125"/>
    </source>
</evidence>
<dbReference type="Gene3D" id="3.40.50.2300">
    <property type="match status" value="2"/>
</dbReference>
<evidence type="ECO:0000256" key="2">
    <source>
        <dbReference type="ARBA" id="ARBA00023015"/>
    </source>
</evidence>